<keyword evidence="4" id="KW-0560">Oxidoreductase</keyword>
<dbReference type="PANTHER" id="PTHR24287">
    <property type="entry name" value="P450, PUTATIVE (EUROFUNG)-RELATED"/>
    <property type="match status" value="1"/>
</dbReference>
<evidence type="ECO:0000313" key="8">
    <source>
        <dbReference type="Proteomes" id="UP000654913"/>
    </source>
</evidence>
<dbReference type="GO" id="GO:0016705">
    <property type="term" value="F:oxidoreductase activity, acting on paired donors, with incorporation or reduction of molecular oxygen"/>
    <property type="evidence" value="ECO:0007669"/>
    <property type="project" value="InterPro"/>
</dbReference>
<dbReference type="RefSeq" id="XP_041554032.1">
    <property type="nucleotide sequence ID" value="XM_041701114.1"/>
</dbReference>
<dbReference type="GO" id="GO:0005506">
    <property type="term" value="F:iron ion binding"/>
    <property type="evidence" value="ECO:0007669"/>
    <property type="project" value="InterPro"/>
</dbReference>
<organism evidence="7 8">
    <name type="scientific">Aspergillus puulaauensis</name>
    <dbReference type="NCBI Taxonomy" id="1220207"/>
    <lineage>
        <taxon>Eukaryota</taxon>
        <taxon>Fungi</taxon>
        <taxon>Dikarya</taxon>
        <taxon>Ascomycota</taxon>
        <taxon>Pezizomycotina</taxon>
        <taxon>Eurotiomycetes</taxon>
        <taxon>Eurotiomycetidae</taxon>
        <taxon>Eurotiales</taxon>
        <taxon>Aspergillaceae</taxon>
        <taxon>Aspergillus</taxon>
    </lineage>
</organism>
<dbReference type="PANTHER" id="PTHR24287:SF18">
    <property type="entry name" value="CYTOCHROME P450 MONOOXYGENASE APDE-RELATED"/>
    <property type="match status" value="1"/>
</dbReference>
<dbReference type="Proteomes" id="UP000654913">
    <property type="component" value="Chromosome 3"/>
</dbReference>
<dbReference type="EMBL" id="AP024445">
    <property type="protein sequence ID" value="BCS21838.1"/>
    <property type="molecule type" value="Genomic_DNA"/>
</dbReference>
<dbReference type="PRINTS" id="PR00463">
    <property type="entry name" value="EP450I"/>
</dbReference>
<sequence length="369" mass="40938">MFQYQRTYLENVLIPQFDQHGPTHDCNLLGTRFIFTAEPVNIKALFLGNFDDFEIGQVRRDAFKPLFGPSSVFITDGKEWRLARKDLRPFLNLHLDEKLPLVEEGVQKLFETIRTSNSGPNTSQASIEVKGAFRDLTANTVTRILTGGAFPTADVFPGASHNMSFYHACDIGMAGACMRSLGFLARPFAHRNFHTACEAAQQYILPIISKGLSELSVSSDKSQSRNGKQTNWLSSTYTQAITGRKTKDIAKEALAVIIAGTDSTASLLCFTILLLAQREEITISLRQSILERFGKDLTEEMSAKSLMAFEPLQNVIHEVLRLYPPVPISLRVAKESCTLPSGGGRDAESPILLQKGRLLHSAHMLYIEG</sequence>
<dbReference type="GO" id="GO:0004497">
    <property type="term" value="F:monooxygenase activity"/>
    <property type="evidence" value="ECO:0007669"/>
    <property type="project" value="UniProtKB-KW"/>
</dbReference>
<evidence type="ECO:0000313" key="7">
    <source>
        <dbReference type="EMBL" id="BCS21838.1"/>
    </source>
</evidence>
<evidence type="ECO:0000256" key="4">
    <source>
        <dbReference type="ARBA" id="ARBA00023002"/>
    </source>
</evidence>
<dbReference type="OrthoDB" id="1470350at2759"/>
<evidence type="ECO:0000256" key="5">
    <source>
        <dbReference type="ARBA" id="ARBA00023004"/>
    </source>
</evidence>
<dbReference type="InterPro" id="IPR001128">
    <property type="entry name" value="Cyt_P450"/>
</dbReference>
<protein>
    <recommendedName>
        <fullName evidence="9">Cytochrome P450</fullName>
    </recommendedName>
</protein>
<reference evidence="7" key="1">
    <citation type="submission" date="2021-01" db="EMBL/GenBank/DDBJ databases">
        <authorList>
            <consortium name="Aspergillus puulaauensis MK2 genome sequencing consortium"/>
            <person name="Kazuki M."/>
            <person name="Futagami T."/>
        </authorList>
    </citation>
    <scope>NUCLEOTIDE SEQUENCE</scope>
    <source>
        <strain evidence="7">MK2</strain>
    </source>
</reference>
<keyword evidence="3" id="KW-0479">Metal-binding</keyword>
<dbReference type="InterPro" id="IPR036396">
    <property type="entry name" value="Cyt_P450_sf"/>
</dbReference>
<dbReference type="InterPro" id="IPR047146">
    <property type="entry name" value="Cyt_P450_E_CYP52_fungi"/>
</dbReference>
<name>A0A7R7XIT5_9EURO</name>
<evidence type="ECO:0000256" key="6">
    <source>
        <dbReference type="ARBA" id="ARBA00023033"/>
    </source>
</evidence>
<dbReference type="Pfam" id="PF00067">
    <property type="entry name" value="p450"/>
    <property type="match status" value="1"/>
</dbReference>
<comment type="cofactor">
    <cofactor evidence="1">
        <name>heme</name>
        <dbReference type="ChEBI" id="CHEBI:30413"/>
    </cofactor>
</comment>
<accession>A0A7R7XIT5</accession>
<evidence type="ECO:0000256" key="3">
    <source>
        <dbReference type="ARBA" id="ARBA00022723"/>
    </source>
</evidence>
<keyword evidence="5" id="KW-0408">Iron</keyword>
<evidence type="ECO:0008006" key="9">
    <source>
        <dbReference type="Google" id="ProtNLM"/>
    </source>
</evidence>
<dbReference type="GO" id="GO:0020037">
    <property type="term" value="F:heme binding"/>
    <property type="evidence" value="ECO:0007669"/>
    <property type="project" value="InterPro"/>
</dbReference>
<dbReference type="SUPFAM" id="SSF48264">
    <property type="entry name" value="Cytochrome P450"/>
    <property type="match status" value="1"/>
</dbReference>
<dbReference type="GeneID" id="64971843"/>
<proteinExistence type="inferred from homology"/>
<evidence type="ECO:0000256" key="2">
    <source>
        <dbReference type="ARBA" id="ARBA00010617"/>
    </source>
</evidence>
<dbReference type="PRINTS" id="PR00385">
    <property type="entry name" value="P450"/>
</dbReference>
<dbReference type="Gene3D" id="1.10.630.10">
    <property type="entry name" value="Cytochrome P450"/>
    <property type="match status" value="1"/>
</dbReference>
<comment type="similarity">
    <text evidence="2">Belongs to the cytochrome P450 family.</text>
</comment>
<dbReference type="AlphaFoldDB" id="A0A7R7XIT5"/>
<reference evidence="7" key="2">
    <citation type="submission" date="2021-02" db="EMBL/GenBank/DDBJ databases">
        <title>Aspergillus puulaauensis MK2 genome sequence.</title>
        <authorList>
            <person name="Futagami T."/>
            <person name="Mori K."/>
            <person name="Kadooka C."/>
            <person name="Tanaka T."/>
        </authorList>
    </citation>
    <scope>NUCLEOTIDE SEQUENCE</scope>
    <source>
        <strain evidence="7">MK2</strain>
    </source>
</reference>
<dbReference type="InterPro" id="IPR002401">
    <property type="entry name" value="Cyt_P450_E_grp-I"/>
</dbReference>
<keyword evidence="6" id="KW-0503">Monooxygenase</keyword>
<dbReference type="KEGG" id="apuu:APUU_30063A"/>
<gene>
    <name evidence="7" type="ORF">APUU_30063A</name>
</gene>
<keyword evidence="8" id="KW-1185">Reference proteome</keyword>
<evidence type="ECO:0000256" key="1">
    <source>
        <dbReference type="ARBA" id="ARBA00001971"/>
    </source>
</evidence>